<evidence type="ECO:0000256" key="5">
    <source>
        <dbReference type="ARBA" id="ARBA00023004"/>
    </source>
</evidence>
<evidence type="ECO:0000256" key="4">
    <source>
        <dbReference type="ARBA" id="ARBA00022982"/>
    </source>
</evidence>
<evidence type="ECO:0000313" key="9">
    <source>
        <dbReference type="Proteomes" id="UP000628710"/>
    </source>
</evidence>
<comment type="caution">
    <text evidence="8">The sequence shown here is derived from an EMBL/GenBank/DDBJ whole genome shotgun (WGS) entry which is preliminary data.</text>
</comment>
<dbReference type="GO" id="GO:0005506">
    <property type="term" value="F:iron ion binding"/>
    <property type="evidence" value="ECO:0007669"/>
    <property type="project" value="InterPro"/>
</dbReference>
<proteinExistence type="predicted"/>
<protein>
    <submittedName>
        <fullName evidence="8">Cytochrome c5 family protein</fullName>
    </submittedName>
</protein>
<evidence type="ECO:0000256" key="6">
    <source>
        <dbReference type="PROSITE-ProRule" id="PRU00433"/>
    </source>
</evidence>
<keyword evidence="2 6" id="KW-0349">Heme</keyword>
<feature type="domain" description="Cytochrome c" evidence="7">
    <location>
        <begin position="34"/>
        <end position="114"/>
    </location>
</feature>
<evidence type="ECO:0000256" key="2">
    <source>
        <dbReference type="ARBA" id="ARBA00022617"/>
    </source>
</evidence>
<dbReference type="PROSITE" id="PS51007">
    <property type="entry name" value="CYTC"/>
    <property type="match status" value="1"/>
</dbReference>
<keyword evidence="3 6" id="KW-0479">Metal-binding</keyword>
<dbReference type="Gene3D" id="1.10.760.10">
    <property type="entry name" value="Cytochrome c-like domain"/>
    <property type="match status" value="1"/>
</dbReference>
<accession>A0A934JQS2</accession>
<dbReference type="InterPro" id="IPR009056">
    <property type="entry name" value="Cyt_c-like_dom"/>
</dbReference>
<dbReference type="InterPro" id="IPR002323">
    <property type="entry name" value="Cyt_CIE"/>
</dbReference>
<dbReference type="PRINTS" id="PR00607">
    <property type="entry name" value="CYTCHROMECIE"/>
</dbReference>
<dbReference type="SUPFAM" id="SSF46626">
    <property type="entry name" value="Cytochrome c"/>
    <property type="match status" value="1"/>
</dbReference>
<evidence type="ECO:0000256" key="3">
    <source>
        <dbReference type="ARBA" id="ARBA00022723"/>
    </source>
</evidence>
<dbReference type="Pfam" id="PF13442">
    <property type="entry name" value="Cytochrome_CBB3"/>
    <property type="match status" value="1"/>
</dbReference>
<dbReference type="EMBL" id="JAEMNX010000019">
    <property type="protein sequence ID" value="MBJ7538963.1"/>
    <property type="molecule type" value="Genomic_DNA"/>
</dbReference>
<organism evidence="8 9">
    <name type="scientific">Marinomonas transparens</name>
    <dbReference type="NCBI Taxonomy" id="2795388"/>
    <lineage>
        <taxon>Bacteria</taxon>
        <taxon>Pseudomonadati</taxon>
        <taxon>Pseudomonadota</taxon>
        <taxon>Gammaproteobacteria</taxon>
        <taxon>Oceanospirillales</taxon>
        <taxon>Oceanospirillaceae</taxon>
        <taxon>Marinomonas</taxon>
    </lineage>
</organism>
<keyword evidence="1" id="KW-0813">Transport</keyword>
<keyword evidence="5 6" id="KW-0408">Iron</keyword>
<evidence type="ECO:0000256" key="1">
    <source>
        <dbReference type="ARBA" id="ARBA00022448"/>
    </source>
</evidence>
<dbReference type="GO" id="GO:0009055">
    <property type="term" value="F:electron transfer activity"/>
    <property type="evidence" value="ECO:0007669"/>
    <property type="project" value="InterPro"/>
</dbReference>
<dbReference type="GO" id="GO:0020037">
    <property type="term" value="F:heme binding"/>
    <property type="evidence" value="ECO:0007669"/>
    <property type="project" value="InterPro"/>
</dbReference>
<evidence type="ECO:0000259" key="7">
    <source>
        <dbReference type="PROSITE" id="PS51007"/>
    </source>
</evidence>
<dbReference type="PANTHER" id="PTHR40942">
    <property type="match status" value="1"/>
</dbReference>
<dbReference type="AlphaFoldDB" id="A0A934JQS2"/>
<sequence length="116" mass="12820">MGIPVALTSKRLHQGIQLIILYTALFLLPSNYANAQRTGDQLFNTYCIACHMSGVAGAPKFGDNTDWQPRINKGIDKLLSNAINGIKAMPPRGFCMDCSDDELKIAIQYMIENSQK</sequence>
<evidence type="ECO:0000313" key="8">
    <source>
        <dbReference type="EMBL" id="MBJ7538963.1"/>
    </source>
</evidence>
<dbReference type="PANTHER" id="PTHR40942:SF4">
    <property type="entry name" value="CYTOCHROME C5"/>
    <property type="match status" value="1"/>
</dbReference>
<dbReference type="Proteomes" id="UP000628710">
    <property type="component" value="Unassembled WGS sequence"/>
</dbReference>
<gene>
    <name evidence="8" type="ORF">I8J31_14885</name>
</gene>
<keyword evidence="4" id="KW-0249">Electron transport</keyword>
<dbReference type="InterPro" id="IPR036909">
    <property type="entry name" value="Cyt_c-like_dom_sf"/>
</dbReference>
<reference evidence="8" key="1">
    <citation type="submission" date="2020-12" db="EMBL/GenBank/DDBJ databases">
        <title>Marinomonas arctica sp. nov., a psychrotolerant bacterium isolated from the Arctic.</title>
        <authorList>
            <person name="Zhang Y."/>
        </authorList>
    </citation>
    <scope>NUCLEOTIDE SEQUENCE</scope>
    <source>
        <strain evidence="8">C1424</strain>
    </source>
</reference>
<name>A0A934JQS2_9GAMM</name>
<keyword evidence="9" id="KW-1185">Reference proteome</keyword>